<proteinExistence type="inferred from homology"/>
<dbReference type="InterPro" id="IPR029510">
    <property type="entry name" value="Ald_DH_CS_GLU"/>
</dbReference>
<dbReference type="PROSITE" id="PS00070">
    <property type="entry name" value="ALDEHYDE_DEHYDR_CYS"/>
    <property type="match status" value="1"/>
</dbReference>
<evidence type="ECO:0000313" key="7">
    <source>
        <dbReference type="EMBL" id="MBB5515437.1"/>
    </source>
</evidence>
<dbReference type="Gene3D" id="3.40.309.10">
    <property type="entry name" value="Aldehyde Dehydrogenase, Chain A, domain 2"/>
    <property type="match status" value="1"/>
</dbReference>
<evidence type="ECO:0000256" key="4">
    <source>
        <dbReference type="PROSITE-ProRule" id="PRU10007"/>
    </source>
</evidence>
<dbReference type="Pfam" id="PF00171">
    <property type="entry name" value="Aldedh"/>
    <property type="match status" value="1"/>
</dbReference>
<dbReference type="EMBL" id="JACIJS010000004">
    <property type="protein sequence ID" value="MBB5515437.1"/>
    <property type="molecule type" value="Genomic_DNA"/>
</dbReference>
<dbReference type="GO" id="GO:0005829">
    <property type="term" value="C:cytosol"/>
    <property type="evidence" value="ECO:0007669"/>
    <property type="project" value="TreeGrafter"/>
</dbReference>
<accession>A0A840X445</accession>
<dbReference type="FunFam" id="3.40.309.10:FF:000004">
    <property type="entry name" value="Succinate-semialdehyde dehydrogenase I"/>
    <property type="match status" value="1"/>
</dbReference>
<keyword evidence="2 5" id="KW-0560">Oxidoreductase</keyword>
<dbReference type="PANTHER" id="PTHR43353:SF5">
    <property type="entry name" value="SUCCINATE-SEMIALDEHYDE DEHYDROGENASE, MITOCHONDRIAL"/>
    <property type="match status" value="1"/>
</dbReference>
<organism evidence="7 8">
    <name type="scientific">Rubricella aquisinus</name>
    <dbReference type="NCBI Taxonomy" id="2028108"/>
    <lineage>
        <taxon>Bacteria</taxon>
        <taxon>Pseudomonadati</taxon>
        <taxon>Pseudomonadota</taxon>
        <taxon>Alphaproteobacteria</taxon>
        <taxon>Rhodobacterales</taxon>
        <taxon>Paracoccaceae</taxon>
        <taxon>Rubricella</taxon>
    </lineage>
</organism>
<dbReference type="AlphaFoldDB" id="A0A840X445"/>
<dbReference type="InterPro" id="IPR015590">
    <property type="entry name" value="Aldehyde_DH_dom"/>
</dbReference>
<comment type="similarity">
    <text evidence="1 5">Belongs to the aldehyde dehydrogenase family.</text>
</comment>
<evidence type="ECO:0000259" key="6">
    <source>
        <dbReference type="Pfam" id="PF00171"/>
    </source>
</evidence>
<dbReference type="RefSeq" id="WP_184010053.1">
    <property type="nucleotide sequence ID" value="NZ_JACIJS010000004.1"/>
</dbReference>
<keyword evidence="8" id="KW-1185">Reference proteome</keyword>
<dbReference type="CDD" id="cd07103">
    <property type="entry name" value="ALDH_F5_SSADH_GabD"/>
    <property type="match status" value="1"/>
</dbReference>
<feature type="domain" description="Aldehyde dehydrogenase" evidence="6">
    <location>
        <begin position="19"/>
        <end position="478"/>
    </location>
</feature>
<evidence type="ECO:0000256" key="3">
    <source>
        <dbReference type="ARBA" id="ARBA00023097"/>
    </source>
</evidence>
<dbReference type="SUPFAM" id="SSF53720">
    <property type="entry name" value="ALDH-like"/>
    <property type="match status" value="1"/>
</dbReference>
<keyword evidence="3" id="KW-0558">Oxidation</keyword>
<dbReference type="InterPro" id="IPR050740">
    <property type="entry name" value="Aldehyde_DH_Superfamily"/>
</dbReference>
<dbReference type="NCBIfam" id="TIGR01780">
    <property type="entry name" value="SSADH"/>
    <property type="match status" value="1"/>
</dbReference>
<feature type="active site" evidence="4">
    <location>
        <position position="256"/>
    </location>
</feature>
<dbReference type="GO" id="GO:0004777">
    <property type="term" value="F:succinate-semialdehyde dehydrogenase (NAD+) activity"/>
    <property type="evidence" value="ECO:0007669"/>
    <property type="project" value="TreeGrafter"/>
</dbReference>
<dbReference type="Gene3D" id="3.40.605.10">
    <property type="entry name" value="Aldehyde Dehydrogenase, Chain A, domain 1"/>
    <property type="match status" value="1"/>
</dbReference>
<evidence type="ECO:0000256" key="5">
    <source>
        <dbReference type="RuleBase" id="RU003345"/>
    </source>
</evidence>
<dbReference type="EC" id="1.2.1.20" evidence="7"/>
<dbReference type="InterPro" id="IPR016161">
    <property type="entry name" value="Ald_DH/histidinol_DH"/>
</dbReference>
<sequence>MDLKNKALFATQSLIGGTWSDADSGATFAVTNPANGDVVAEVADCGRAEVARAVDIAYDAQKGWAAMLASERQKVLMRWHDLIIANADDLAAIITAEMGKPLAEAKGEVVYGASFIEWFAHEAPRIYGDTIPQHQADKRIVVLKQPIGVVGSITPWNFPVAMITRKVAPALAVGCSVVARPAELTPLSATALAVLAKEAGFPDGVFNVVTGADASEMGKELCENQKVRKITFTGSTRVGRILMKQCAEDITKVSLELGGNAPFLVFDDADIDAAVEGAIISKYRNAGQTCVCANRIYVQAGVYDAFAEKLAAKVSEMKVGPGTEEGVNIGPLISEPALKKVREHLEDATAKGAEILIGGTQPNLGGTFFNPTVMTGATQDMLIAREETFGPVAGLFKFETEDEAVAMANDTEFGLAAYFYTRDLGRSWRVGEALEYGIVGLNTGLISTQVAPFGGVKQSGIGREGSKYGTDDFLEIKYLCMGGV</sequence>
<dbReference type="InterPro" id="IPR016162">
    <property type="entry name" value="Ald_DH_N"/>
</dbReference>
<dbReference type="EC" id="1.2.1.79" evidence="7"/>
<dbReference type="PANTHER" id="PTHR43353">
    <property type="entry name" value="SUCCINATE-SEMIALDEHYDE DEHYDROGENASE, MITOCHONDRIAL"/>
    <property type="match status" value="1"/>
</dbReference>
<reference evidence="7 8" key="1">
    <citation type="submission" date="2020-08" db="EMBL/GenBank/DDBJ databases">
        <title>Genomic Encyclopedia of Type Strains, Phase IV (KMG-IV): sequencing the most valuable type-strain genomes for metagenomic binning, comparative biology and taxonomic classification.</title>
        <authorList>
            <person name="Goeker M."/>
        </authorList>
    </citation>
    <scope>NUCLEOTIDE SEQUENCE [LARGE SCALE GENOMIC DNA]</scope>
    <source>
        <strain evidence="7 8">DSM 103377</strain>
    </source>
</reference>
<evidence type="ECO:0000256" key="1">
    <source>
        <dbReference type="ARBA" id="ARBA00009986"/>
    </source>
</evidence>
<dbReference type="EC" id="1.2.1.16" evidence="7"/>
<dbReference type="FunFam" id="3.40.605.10:FF:000005">
    <property type="entry name" value="Succinate-semialdehyde dehydrogenase I"/>
    <property type="match status" value="1"/>
</dbReference>
<comment type="caution">
    <text evidence="7">The sequence shown here is derived from an EMBL/GenBank/DDBJ whole genome shotgun (WGS) entry which is preliminary data.</text>
</comment>
<dbReference type="InterPro" id="IPR016160">
    <property type="entry name" value="Ald_DH_CS_CYS"/>
</dbReference>
<dbReference type="InterPro" id="IPR016163">
    <property type="entry name" value="Ald_DH_C"/>
</dbReference>
<dbReference type="GO" id="GO:0009450">
    <property type="term" value="P:gamma-aminobutyric acid catabolic process"/>
    <property type="evidence" value="ECO:0007669"/>
    <property type="project" value="InterPro"/>
</dbReference>
<evidence type="ECO:0000256" key="2">
    <source>
        <dbReference type="ARBA" id="ARBA00023002"/>
    </source>
</evidence>
<dbReference type="PROSITE" id="PS00687">
    <property type="entry name" value="ALDEHYDE_DEHYDR_GLU"/>
    <property type="match status" value="1"/>
</dbReference>
<dbReference type="Proteomes" id="UP000553766">
    <property type="component" value="Unassembled WGS sequence"/>
</dbReference>
<dbReference type="InterPro" id="IPR010102">
    <property type="entry name" value="Succ_semiAld_DH"/>
</dbReference>
<dbReference type="FunFam" id="3.40.605.10:FF:000026">
    <property type="entry name" value="Aldehyde dehydrogenase, putative"/>
    <property type="match status" value="1"/>
</dbReference>
<dbReference type="GO" id="GO:0036243">
    <property type="term" value="F:succinate-semialdehyde dehydrogenase (NADP+) activity"/>
    <property type="evidence" value="ECO:0007669"/>
    <property type="project" value="UniProtKB-EC"/>
</dbReference>
<dbReference type="GO" id="GO:0102810">
    <property type="term" value="F:glutarate-semialdehyde dehydrogenase (NADP+) activity"/>
    <property type="evidence" value="ECO:0007669"/>
    <property type="project" value="UniProtKB-EC"/>
</dbReference>
<protein>
    <submittedName>
        <fullName evidence="7">Succinate-semialdehyde dehydrogenase/glutarate-semialdehyde dehydrogenase</fullName>
        <ecNumber evidence="7">1.2.1.16</ecNumber>
        <ecNumber evidence="7">1.2.1.20</ecNumber>
        <ecNumber evidence="7">1.2.1.79</ecNumber>
    </submittedName>
</protein>
<evidence type="ECO:0000313" key="8">
    <source>
        <dbReference type="Proteomes" id="UP000553766"/>
    </source>
</evidence>
<gene>
    <name evidence="7" type="ORF">FHS89_001449</name>
</gene>
<name>A0A840X445_9RHOB</name>